<dbReference type="PANTHER" id="PTHR10067">
    <property type="entry name" value="PHOSPHATIDYLSERINE DECARBOXYLASE"/>
    <property type="match status" value="1"/>
</dbReference>
<keyword evidence="3 11" id="KW-0210">Decarboxylase</keyword>
<keyword evidence="7 11" id="KW-0594">Phospholipid biosynthesis</keyword>
<dbReference type="eggNOG" id="COG0688">
    <property type="taxonomic scope" value="Bacteria"/>
</dbReference>
<evidence type="ECO:0000256" key="1">
    <source>
        <dbReference type="ARBA" id="ARBA00005189"/>
    </source>
</evidence>
<feature type="active site" description="Charge relay system; for autoendoproteolytic cleavage activity" evidence="11">
    <location>
        <position position="171"/>
    </location>
</feature>
<evidence type="ECO:0000313" key="12">
    <source>
        <dbReference type="EMBL" id="ACS80264.1"/>
    </source>
</evidence>
<dbReference type="OrthoDB" id="9802030at2"/>
<keyword evidence="2 11" id="KW-0444">Lipid biosynthesis</keyword>
<feature type="site" description="Cleavage (non-hydrolytic); by autocatalysis" evidence="11">
    <location>
        <begin position="257"/>
        <end position="258"/>
    </location>
</feature>
<dbReference type="PANTHER" id="PTHR10067:SF17">
    <property type="entry name" value="PHOSPHATIDYLSERINE DECARBOXYLASE PROENZYME 2"/>
    <property type="match status" value="1"/>
</dbReference>
<dbReference type="Proteomes" id="UP000002601">
    <property type="component" value="Chromosome"/>
</dbReference>
<evidence type="ECO:0000256" key="2">
    <source>
        <dbReference type="ARBA" id="ARBA00022516"/>
    </source>
</evidence>
<comment type="PTM">
    <text evidence="11">Is synthesized initially as an inactive proenzyme. Formation of the active enzyme involves a self-maturation process in which the active site pyruvoyl group is generated from an internal serine residue via an autocatalytic post-translational modification. Two non-identical subunits are generated from the proenzyme in this reaction, and the pyruvate is formed at the N-terminus of the alpha chain, which is derived from the carboxyl end of the proenzyme. The autoendoproteolytic cleavage occurs by a canonical serine protease mechanism, in which the side chain hydroxyl group of the serine supplies its oxygen atom to form the C-terminus of the beta chain, while the remainder of the serine residue undergoes an oxidative deamination to produce ammonia and the pyruvoyl prosthetic group on the alpha chain. During this reaction, the Ser that is part of the protease active site of the proenzyme becomes the pyruvoyl prosthetic group, which constitutes an essential element of the active site of the mature decarboxylase.</text>
</comment>
<organism evidence="12 13">
    <name type="scientific">Maridesulfovibrio salexigens (strain ATCC 14822 / DSM 2638 / NCIMB 8403 / VKM B-1763)</name>
    <name type="common">Desulfovibrio salexigens</name>
    <dbReference type="NCBI Taxonomy" id="526222"/>
    <lineage>
        <taxon>Bacteria</taxon>
        <taxon>Pseudomonadati</taxon>
        <taxon>Thermodesulfobacteriota</taxon>
        <taxon>Desulfovibrionia</taxon>
        <taxon>Desulfovibrionales</taxon>
        <taxon>Desulfovibrionaceae</taxon>
        <taxon>Maridesulfovibrio</taxon>
    </lineage>
</organism>
<keyword evidence="8 11" id="KW-0456">Lyase</keyword>
<evidence type="ECO:0000256" key="5">
    <source>
        <dbReference type="ARBA" id="ARBA00023136"/>
    </source>
</evidence>
<keyword evidence="11" id="KW-1003">Cell membrane</keyword>
<dbReference type="Pfam" id="PF02666">
    <property type="entry name" value="PS_Dcarbxylase"/>
    <property type="match status" value="1"/>
</dbReference>
<comment type="similarity">
    <text evidence="11">Belongs to the phosphatidylserine decarboxylase family. PSD-B subfamily. Prokaryotic type II sub-subfamily.</text>
</comment>
<feature type="modified residue" description="Pyruvic acid (Ser); by autocatalysis" evidence="11">
    <location>
        <position position="258"/>
    </location>
</feature>
<dbReference type="GO" id="GO:0004609">
    <property type="term" value="F:phosphatidylserine decarboxylase activity"/>
    <property type="evidence" value="ECO:0007669"/>
    <property type="project" value="UniProtKB-UniRule"/>
</dbReference>
<dbReference type="EC" id="4.1.1.65" evidence="11"/>
<comment type="pathway">
    <text evidence="11">Phospholipid metabolism; phosphatidylethanolamine biosynthesis; phosphatidylethanolamine from CDP-diacylglycerol: step 2/2.</text>
</comment>
<comment type="catalytic activity">
    <reaction evidence="11">
        <text>a 1,2-diacyl-sn-glycero-3-phospho-L-serine + H(+) = a 1,2-diacyl-sn-glycero-3-phosphoethanolamine + CO2</text>
        <dbReference type="Rhea" id="RHEA:20828"/>
        <dbReference type="ChEBI" id="CHEBI:15378"/>
        <dbReference type="ChEBI" id="CHEBI:16526"/>
        <dbReference type="ChEBI" id="CHEBI:57262"/>
        <dbReference type="ChEBI" id="CHEBI:64612"/>
        <dbReference type="EC" id="4.1.1.65"/>
    </reaction>
</comment>
<evidence type="ECO:0000256" key="8">
    <source>
        <dbReference type="ARBA" id="ARBA00023239"/>
    </source>
</evidence>
<dbReference type="NCBIfam" id="NF001941">
    <property type="entry name" value="PRK00723.1"/>
    <property type="match status" value="1"/>
</dbReference>
<name>C6BWI4_MARSD</name>
<evidence type="ECO:0000256" key="6">
    <source>
        <dbReference type="ARBA" id="ARBA00023145"/>
    </source>
</evidence>
<evidence type="ECO:0000256" key="4">
    <source>
        <dbReference type="ARBA" id="ARBA00023098"/>
    </source>
</evidence>
<protein>
    <recommendedName>
        <fullName evidence="11">Phosphatidylserine decarboxylase proenzyme</fullName>
        <ecNumber evidence="11">4.1.1.65</ecNumber>
    </recommendedName>
    <component>
        <recommendedName>
            <fullName evidence="11">Phosphatidylserine decarboxylase alpha chain</fullName>
        </recommendedName>
    </component>
    <component>
        <recommendedName>
            <fullName evidence="11">Phosphatidylserine decarboxylase beta chain</fullName>
        </recommendedName>
    </component>
</protein>
<feature type="active site" description="Schiff-base intermediate with substrate; via pyruvic acid; for decarboxylase activity" evidence="11">
    <location>
        <position position="258"/>
    </location>
</feature>
<dbReference type="NCBIfam" id="TIGR00163">
    <property type="entry name" value="PS_decarb"/>
    <property type="match status" value="1"/>
</dbReference>
<feature type="chain" id="PRO_5023451187" description="Phosphatidylserine decarboxylase beta chain" evidence="11">
    <location>
        <begin position="1"/>
        <end position="257"/>
    </location>
</feature>
<evidence type="ECO:0000256" key="11">
    <source>
        <dbReference type="HAMAP-Rule" id="MF_00663"/>
    </source>
</evidence>
<keyword evidence="4 11" id="KW-0443">Lipid metabolism</keyword>
<dbReference type="GO" id="GO:0005886">
    <property type="term" value="C:plasma membrane"/>
    <property type="evidence" value="ECO:0007669"/>
    <property type="project" value="UniProtKB-SubCell"/>
</dbReference>
<gene>
    <name evidence="11" type="primary">psd</name>
    <name evidence="12" type="ordered locus">Desal_2208</name>
</gene>
<evidence type="ECO:0000256" key="10">
    <source>
        <dbReference type="ARBA" id="ARBA00023317"/>
    </source>
</evidence>
<accession>C6BWI4</accession>
<dbReference type="UniPathway" id="UPA00558">
    <property type="reaction ID" value="UER00616"/>
</dbReference>
<comment type="subunit">
    <text evidence="11">Heterodimer of a large membrane-associated beta subunit and a small pyruvoyl-containing alpha subunit.</text>
</comment>
<feature type="active site" description="Charge relay system; for autoendoproteolytic cleavage activity" evidence="11">
    <location>
        <position position="258"/>
    </location>
</feature>
<dbReference type="HAMAP" id="MF_00663">
    <property type="entry name" value="PS_decarb_PSD_B_type2"/>
    <property type="match status" value="1"/>
</dbReference>
<keyword evidence="13" id="KW-1185">Reference proteome</keyword>
<dbReference type="EMBL" id="CP001649">
    <property type="protein sequence ID" value="ACS80264.1"/>
    <property type="molecule type" value="Genomic_DNA"/>
</dbReference>
<sequence>MDYIEYIDRESGQLQKETVPGEGWLKWLYHNPLGKLALHGIVKRKFISKWYGKKMDTADSKAKIPGFVKDLGIDMDEATRPVEDYDSFNDFFIRELKPEARPIDNAPDSIVSPADGKILAFENIRGLDSFFVKGQQFSLDKFLQNSMLSNKYEGGTLLIIRLAPVDYHRFHFPAEGKASASTLINGEYFSVSPYAVKNMLNVYWENKREYSILKTPAAGDILLCEVGATMVGSIEQTYTPDSDVKKGQEKGWFKFGGSTVIMLLEKDKAQIDADILANTGNGFETSVKIGVHIATIRA</sequence>
<dbReference type="RefSeq" id="WP_015852080.1">
    <property type="nucleotide sequence ID" value="NC_012881.1"/>
</dbReference>
<dbReference type="HOGENOM" id="CLU_029061_2_2_7"/>
<comment type="pathway">
    <text evidence="1">Lipid metabolism.</text>
</comment>
<dbReference type="InterPro" id="IPR033177">
    <property type="entry name" value="PSD-B"/>
</dbReference>
<proteinExistence type="inferred from homology"/>
<dbReference type="KEGG" id="dsa:Desal_2208"/>
<feature type="active site" description="Charge relay system; for autoendoproteolytic cleavage activity" evidence="11">
    <location>
        <position position="115"/>
    </location>
</feature>
<keyword evidence="9 11" id="KW-1208">Phospholipid metabolism</keyword>
<comment type="subcellular location">
    <subcellularLocation>
        <location evidence="11">Cell membrane</location>
        <topology evidence="11">Peripheral membrane protein</topology>
    </subcellularLocation>
</comment>
<dbReference type="InterPro" id="IPR033179">
    <property type="entry name" value="PSD_type2_pro"/>
</dbReference>
<evidence type="ECO:0000313" key="13">
    <source>
        <dbReference type="Proteomes" id="UP000002601"/>
    </source>
</evidence>
<feature type="chain" id="PRO_5023451186" description="Phosphatidylserine decarboxylase alpha chain" evidence="11">
    <location>
        <begin position="258"/>
        <end position="298"/>
    </location>
</feature>
<keyword evidence="10 11" id="KW-0670">Pyruvate</keyword>
<dbReference type="InterPro" id="IPR003817">
    <property type="entry name" value="PS_Dcarbxylase"/>
</dbReference>
<evidence type="ECO:0000256" key="9">
    <source>
        <dbReference type="ARBA" id="ARBA00023264"/>
    </source>
</evidence>
<dbReference type="AlphaFoldDB" id="C6BWI4"/>
<comment type="cofactor">
    <cofactor evidence="11">
        <name>pyruvate</name>
        <dbReference type="ChEBI" id="CHEBI:15361"/>
    </cofactor>
    <text evidence="11">Binds 1 pyruvoyl group covalently per subunit.</text>
</comment>
<keyword evidence="6 11" id="KW-0865">Zymogen</keyword>
<reference evidence="12 13" key="1">
    <citation type="submission" date="2009-06" db="EMBL/GenBank/DDBJ databases">
        <title>Complete sequence of Desulfovibrio salexigens DSM 2638.</title>
        <authorList>
            <consortium name="US DOE Joint Genome Institute"/>
            <person name="Lucas S."/>
            <person name="Copeland A."/>
            <person name="Lapidus A."/>
            <person name="Glavina del Rio T."/>
            <person name="Tice H."/>
            <person name="Bruce D."/>
            <person name="Goodwin L."/>
            <person name="Pitluck S."/>
            <person name="Munk A.C."/>
            <person name="Brettin T."/>
            <person name="Detter J.C."/>
            <person name="Han C."/>
            <person name="Tapia R."/>
            <person name="Larimer F."/>
            <person name="Land M."/>
            <person name="Hauser L."/>
            <person name="Kyrpides N."/>
            <person name="Anderson I."/>
            <person name="Wall J.D."/>
            <person name="Arkin A.P."/>
            <person name="Dehal P."/>
            <person name="Chivian D."/>
            <person name="Giles B."/>
            <person name="Hazen T.C."/>
        </authorList>
    </citation>
    <scope>NUCLEOTIDE SEQUENCE [LARGE SCALE GENOMIC DNA]</scope>
    <source>
        <strain evidence="13">ATCC 14822 / DSM 2638 / NCIMB 8403 / VKM B-1763</strain>
    </source>
</reference>
<keyword evidence="5 11" id="KW-0472">Membrane</keyword>
<evidence type="ECO:0000256" key="7">
    <source>
        <dbReference type="ARBA" id="ARBA00023209"/>
    </source>
</evidence>
<dbReference type="STRING" id="526222.Desal_2208"/>
<evidence type="ECO:0000256" key="3">
    <source>
        <dbReference type="ARBA" id="ARBA00022793"/>
    </source>
</evidence>
<comment type="function">
    <text evidence="11">Catalyzes the formation of phosphatidylethanolamine (PtdEtn) from phosphatidylserine (PtdSer).</text>
</comment>
<dbReference type="GO" id="GO:0006646">
    <property type="term" value="P:phosphatidylethanolamine biosynthetic process"/>
    <property type="evidence" value="ECO:0007669"/>
    <property type="project" value="UniProtKB-UniRule"/>
</dbReference>